<dbReference type="PANTHER" id="PTHR34408:SF1">
    <property type="entry name" value="GLYCOSYL HYDROLASE FAMILY 19 DOMAIN-CONTAINING PROTEIN HI_1415"/>
    <property type="match status" value="1"/>
</dbReference>
<dbReference type="Gene3D" id="1.10.530.10">
    <property type="match status" value="1"/>
</dbReference>
<sequence>MLTRELMMGLFPKSSQFMNDYLPSLQHVAQQRQITTPRRIAAFLSQVGHECGGFTVLVENLNYSAGGLAATWGSRFAEKNAAGAYITVMEGGRSRRVPNSDAQKLHRQPEAIANRVYSNRLGNGDEASGDGWRYRGRGLIQMTGKSNYLQCSLGLFGDERLLTTPQLLEQWRWAVESAGWYWSSRNLNVLVDGDDFERVTRAINGGLNGHAQRVALYEQALNLMSQASAG</sequence>
<keyword evidence="1" id="KW-0378">Hydrolase</keyword>
<comment type="caution">
    <text evidence="1">The sequence shown here is derived from an EMBL/GenBank/DDBJ whole genome shotgun (WGS) entry which is preliminary data.</text>
</comment>
<dbReference type="GO" id="GO:0016787">
    <property type="term" value="F:hydrolase activity"/>
    <property type="evidence" value="ECO:0007669"/>
    <property type="project" value="UniProtKB-KW"/>
</dbReference>
<proteinExistence type="predicted"/>
<organism evidence="1 2">
    <name type="scientific">Pseudomonas lundensis</name>
    <dbReference type="NCBI Taxonomy" id="86185"/>
    <lineage>
        <taxon>Bacteria</taxon>
        <taxon>Pseudomonadati</taxon>
        <taxon>Pseudomonadota</taxon>
        <taxon>Gammaproteobacteria</taxon>
        <taxon>Pseudomonadales</taxon>
        <taxon>Pseudomonadaceae</taxon>
        <taxon>Pseudomonas</taxon>
    </lineage>
</organism>
<name>A0AAX2HBA7_9PSED</name>
<dbReference type="InterPro" id="IPR052354">
    <property type="entry name" value="Cell_Wall_Dynamics_Protein"/>
</dbReference>
<dbReference type="PANTHER" id="PTHR34408">
    <property type="entry name" value="FAMILY PROTEIN, PUTATIVE-RELATED"/>
    <property type="match status" value="1"/>
</dbReference>
<dbReference type="AlphaFoldDB" id="A0AAX2HBA7"/>
<dbReference type="EMBL" id="OBKZ01000029">
    <property type="protein sequence ID" value="SOB53509.1"/>
    <property type="molecule type" value="Genomic_DNA"/>
</dbReference>
<evidence type="ECO:0000313" key="1">
    <source>
        <dbReference type="EMBL" id="SOB53509.1"/>
    </source>
</evidence>
<dbReference type="Proteomes" id="UP000219564">
    <property type="component" value="Unassembled WGS sequence"/>
</dbReference>
<gene>
    <name evidence="1" type="ORF">PLUA15_350079</name>
</gene>
<dbReference type="InterPro" id="IPR023346">
    <property type="entry name" value="Lysozyme-like_dom_sf"/>
</dbReference>
<reference evidence="1 2" key="1">
    <citation type="submission" date="2017-08" db="EMBL/GenBank/DDBJ databases">
        <authorList>
            <person name="Chaillou S."/>
        </authorList>
    </citation>
    <scope>NUCLEOTIDE SEQUENCE [LARGE SCALE GENOMIC DNA]</scope>
    <source>
        <strain evidence="1 2">MFPA15A1205</strain>
    </source>
</reference>
<evidence type="ECO:0000313" key="2">
    <source>
        <dbReference type="Proteomes" id="UP000219564"/>
    </source>
</evidence>
<accession>A0AAX2HBA7</accession>
<dbReference type="SUPFAM" id="SSF53955">
    <property type="entry name" value="Lysozyme-like"/>
    <property type="match status" value="1"/>
</dbReference>
<protein>
    <submittedName>
        <fullName evidence="1">Glycoside hydrolase family protein</fullName>
    </submittedName>
</protein>